<dbReference type="RefSeq" id="WP_249864574.1">
    <property type="nucleotide sequence ID" value="NZ_CP027059.1"/>
</dbReference>
<dbReference type="InterPro" id="IPR000917">
    <property type="entry name" value="Sulfatase_N"/>
</dbReference>
<name>A0ABY4RKR6_9BACL</name>
<gene>
    <name evidence="5" type="ORF">SK3146_01593</name>
</gene>
<dbReference type="Pfam" id="PF00884">
    <property type="entry name" value="Sulfatase"/>
    <property type="match status" value="1"/>
</dbReference>
<dbReference type="EMBL" id="CP027059">
    <property type="protein sequence ID" value="UQZ82436.1"/>
    <property type="molecule type" value="Genomic_DNA"/>
</dbReference>
<accession>A0ABY4RKR6</accession>
<dbReference type="Gene3D" id="3.40.720.10">
    <property type="entry name" value="Alkaline Phosphatase, subunit A"/>
    <property type="match status" value="1"/>
</dbReference>
<keyword evidence="6" id="KW-1185">Reference proteome</keyword>
<evidence type="ECO:0000313" key="5">
    <source>
        <dbReference type="EMBL" id="UQZ82436.1"/>
    </source>
</evidence>
<proteinExistence type="inferred from homology"/>
<dbReference type="InterPro" id="IPR017850">
    <property type="entry name" value="Alkaline_phosphatase_core_sf"/>
</dbReference>
<dbReference type="InterPro" id="IPR024607">
    <property type="entry name" value="Sulfatase_CS"/>
</dbReference>
<dbReference type="GO" id="GO:0004065">
    <property type="term" value="F:arylsulfatase activity"/>
    <property type="evidence" value="ECO:0007669"/>
    <property type="project" value="UniProtKB-EC"/>
</dbReference>
<evidence type="ECO:0000256" key="2">
    <source>
        <dbReference type="ARBA" id="ARBA00022723"/>
    </source>
</evidence>
<dbReference type="PANTHER" id="PTHR45953:SF1">
    <property type="entry name" value="IDURONATE 2-SULFATASE"/>
    <property type="match status" value="1"/>
</dbReference>
<feature type="domain" description="Sulfatase N-terminal" evidence="4">
    <location>
        <begin position="6"/>
        <end position="371"/>
    </location>
</feature>
<dbReference type="Proteomes" id="UP001057134">
    <property type="component" value="Chromosome"/>
</dbReference>
<evidence type="ECO:0000256" key="1">
    <source>
        <dbReference type="ARBA" id="ARBA00008779"/>
    </source>
</evidence>
<protein>
    <submittedName>
        <fullName evidence="5">Arylsulfatase</fullName>
        <ecNumber evidence="5">3.1.6.1</ecNumber>
    </submittedName>
</protein>
<evidence type="ECO:0000259" key="4">
    <source>
        <dbReference type="Pfam" id="PF00884"/>
    </source>
</evidence>
<sequence length="510" mass="57415">MTESRKNIVIIMSDEQSWDTLGCHGNAASVTPNIDALAARGTSLDRCYTAYPLCCPARASLWTGLMPHGHEVTGNWRSIREDLRDEGLVKNFKEAGFHTIYTGKWHVPGTTPDRFHFDDISAIPAVIDGRDRGRFIEEYREYARSEGYVLHDTHIENLTHADLEKLKQPGRAPYGTAEIKEEHFLETWQTRQFLQAMDRRPEEQPFFAVCSYNAPHFPMIVPSPYDKLVRPEDVTLPENFLKGIEGKPREVLNSPYFKEMQGLDESEWRGFIAHYWGLCALIDKQVGEIVGHLKRNGLFDNTIIVFVSDHGDMMGAHGIVKKGFPLHYEEALRVPLIIANAGASEASAPSESAALVSLIDLLPTLADLSGVAVKQRHEGRSFEPVLQGKTGRHRDYVVAETFKLGGDEGAIVGGERVSPRQFRIGKDSVNVSVRTDTHKYIFRYMDEEELYDLTEDPYENVNIAGDRARAGELAHMRGLLRRELADSHPFLGRLIAGRLDERNANAMTTE</sequence>
<evidence type="ECO:0000313" key="6">
    <source>
        <dbReference type="Proteomes" id="UP001057134"/>
    </source>
</evidence>
<dbReference type="SUPFAM" id="SSF53649">
    <property type="entry name" value="Alkaline phosphatase-like"/>
    <property type="match status" value="1"/>
</dbReference>
<dbReference type="PROSITE" id="PS00523">
    <property type="entry name" value="SULFATASE_1"/>
    <property type="match status" value="1"/>
</dbReference>
<reference evidence="5" key="2">
    <citation type="journal article" date="2021" name="J Anim Sci Technol">
        <title>Complete genome sequence of Paenibacillus konkukensis sp. nov. SK3146 as a potential probiotic strain.</title>
        <authorList>
            <person name="Jung H.I."/>
            <person name="Park S."/>
            <person name="Niu K.M."/>
            <person name="Lee S.W."/>
            <person name="Kothari D."/>
            <person name="Yi K.J."/>
            <person name="Kim S.K."/>
        </authorList>
    </citation>
    <scope>NUCLEOTIDE SEQUENCE</scope>
    <source>
        <strain evidence="5">SK3146</strain>
    </source>
</reference>
<dbReference type="PANTHER" id="PTHR45953">
    <property type="entry name" value="IDURONATE 2-SULFATASE"/>
    <property type="match status" value="1"/>
</dbReference>
<organism evidence="5 6">
    <name type="scientific">Paenibacillus konkukensis</name>
    <dbReference type="NCBI Taxonomy" id="2020716"/>
    <lineage>
        <taxon>Bacteria</taxon>
        <taxon>Bacillati</taxon>
        <taxon>Bacillota</taxon>
        <taxon>Bacilli</taxon>
        <taxon>Bacillales</taxon>
        <taxon>Paenibacillaceae</taxon>
        <taxon>Paenibacillus</taxon>
    </lineage>
</organism>
<dbReference type="EC" id="3.1.6.1" evidence="5"/>
<evidence type="ECO:0000256" key="3">
    <source>
        <dbReference type="ARBA" id="ARBA00022801"/>
    </source>
</evidence>
<comment type="similarity">
    <text evidence="1">Belongs to the sulfatase family.</text>
</comment>
<reference evidence="5" key="1">
    <citation type="submission" date="2018-02" db="EMBL/GenBank/DDBJ databases">
        <authorList>
            <person name="Kim S.-K."/>
            <person name="Jung H.-I."/>
            <person name="Lee S.-W."/>
        </authorList>
    </citation>
    <scope>NUCLEOTIDE SEQUENCE</scope>
    <source>
        <strain evidence="5">SK3146</strain>
    </source>
</reference>
<keyword evidence="2" id="KW-0479">Metal-binding</keyword>
<keyword evidence="3 5" id="KW-0378">Hydrolase</keyword>